<evidence type="ECO:0000313" key="3">
    <source>
        <dbReference type="EMBL" id="MBY5959509.1"/>
    </source>
</evidence>
<sequence length="430" mass="48072">MNKRRNFIRQTSLVTGAALASPHLFSITRAPLRSDTLKIALVGCGGRGTGAAVQALMADENTVLVAMAELFEDHLMKSYTALMDIEEISDRIQVPTENRFLGFDAYQKAIRECDVVILGTPPAFRPEHFEFAVAEGKHVFMEKPLSCDSPGTRRILEAGKKATEKNLKVVVGLQNRYDSAYQQMVEKLQSGIIGPIVSSTCYYMKGSYLLIPRSQTSGELAYQIKNWHFFDWMWAGATGGLQIHNTDIVHWVKDAYPISVQGIGGRLALDGPGTGDSYDHFYLEYTYEDGSKLHSEIRTIDRTFRKGGSWFIGTKGTANYREGIKSYDGELLWKYKPSKDDTNAYQQEHNVFFEAIRKNRPHNDTVFGAHSSHAANMGRMAAQSGQVIKWEESLNSDIQLAPEITSWDQTPPVLPNEDGIYPIVKQGDKG</sequence>
<dbReference type="PANTHER" id="PTHR43818">
    <property type="entry name" value="BCDNA.GH03377"/>
    <property type="match status" value="1"/>
</dbReference>
<dbReference type="Proteomes" id="UP000753961">
    <property type="component" value="Unassembled WGS sequence"/>
</dbReference>
<organism evidence="3 4">
    <name type="scientific">Membranihabitans marinus</name>
    <dbReference type="NCBI Taxonomy" id="1227546"/>
    <lineage>
        <taxon>Bacteria</taxon>
        <taxon>Pseudomonadati</taxon>
        <taxon>Bacteroidota</taxon>
        <taxon>Saprospiria</taxon>
        <taxon>Saprospirales</taxon>
        <taxon>Saprospiraceae</taxon>
        <taxon>Membranihabitans</taxon>
    </lineage>
</organism>
<dbReference type="InterPro" id="IPR006311">
    <property type="entry name" value="TAT_signal"/>
</dbReference>
<keyword evidence="4" id="KW-1185">Reference proteome</keyword>
<dbReference type="RefSeq" id="WP_222581046.1">
    <property type="nucleotide sequence ID" value="NZ_JAHVHU010000015.1"/>
</dbReference>
<dbReference type="GO" id="GO:0000166">
    <property type="term" value="F:nucleotide binding"/>
    <property type="evidence" value="ECO:0007669"/>
    <property type="project" value="InterPro"/>
</dbReference>
<dbReference type="InterPro" id="IPR000683">
    <property type="entry name" value="Gfo/Idh/MocA-like_OxRdtase_N"/>
</dbReference>
<protein>
    <submittedName>
        <fullName evidence="3">Gfo/Idh/MocA family oxidoreductase</fullName>
    </submittedName>
</protein>
<proteinExistence type="predicted"/>
<accession>A0A953HQQ3</accession>
<dbReference type="InterPro" id="IPR036291">
    <property type="entry name" value="NAD(P)-bd_dom_sf"/>
</dbReference>
<gene>
    <name evidence="3" type="ORF">KUV50_15260</name>
</gene>
<dbReference type="InterPro" id="IPR050463">
    <property type="entry name" value="Gfo/Idh/MocA_oxidrdct_glycsds"/>
</dbReference>
<dbReference type="PANTHER" id="PTHR43818:SF5">
    <property type="entry name" value="OXIDOREDUCTASE FAMILY PROTEIN"/>
    <property type="match status" value="1"/>
</dbReference>
<comment type="caution">
    <text evidence="3">The sequence shown here is derived from an EMBL/GenBank/DDBJ whole genome shotgun (WGS) entry which is preliminary data.</text>
</comment>
<dbReference type="PROSITE" id="PS51318">
    <property type="entry name" value="TAT"/>
    <property type="match status" value="1"/>
</dbReference>
<dbReference type="Pfam" id="PF01408">
    <property type="entry name" value="GFO_IDH_MocA"/>
    <property type="match status" value="1"/>
</dbReference>
<evidence type="ECO:0000259" key="2">
    <source>
        <dbReference type="Pfam" id="PF01408"/>
    </source>
</evidence>
<evidence type="ECO:0000256" key="1">
    <source>
        <dbReference type="SAM" id="MobiDB-lite"/>
    </source>
</evidence>
<feature type="domain" description="Gfo/Idh/MocA-like oxidoreductase N-terminal" evidence="2">
    <location>
        <begin position="37"/>
        <end position="162"/>
    </location>
</feature>
<dbReference type="AlphaFoldDB" id="A0A953HQQ3"/>
<evidence type="ECO:0000313" key="4">
    <source>
        <dbReference type="Proteomes" id="UP000753961"/>
    </source>
</evidence>
<reference evidence="3" key="1">
    <citation type="submission" date="2021-06" db="EMBL/GenBank/DDBJ databases">
        <title>44 bacteria genomes isolated from Dapeng, Shenzhen.</title>
        <authorList>
            <person name="Zheng W."/>
            <person name="Yu S."/>
            <person name="Huang Y."/>
        </authorList>
    </citation>
    <scope>NUCLEOTIDE SEQUENCE</scope>
    <source>
        <strain evidence="3">DP5N28-2</strain>
    </source>
</reference>
<dbReference type="SUPFAM" id="SSF55347">
    <property type="entry name" value="Glyceraldehyde-3-phosphate dehydrogenase-like, C-terminal domain"/>
    <property type="match status" value="1"/>
</dbReference>
<feature type="region of interest" description="Disordered" evidence="1">
    <location>
        <begin position="409"/>
        <end position="430"/>
    </location>
</feature>
<dbReference type="Gene3D" id="3.40.50.720">
    <property type="entry name" value="NAD(P)-binding Rossmann-like Domain"/>
    <property type="match status" value="1"/>
</dbReference>
<dbReference type="SUPFAM" id="SSF51735">
    <property type="entry name" value="NAD(P)-binding Rossmann-fold domains"/>
    <property type="match status" value="1"/>
</dbReference>
<dbReference type="EMBL" id="JAHVHU010000015">
    <property type="protein sequence ID" value="MBY5959509.1"/>
    <property type="molecule type" value="Genomic_DNA"/>
</dbReference>
<name>A0A953HQQ3_9BACT</name>
<dbReference type="Gene3D" id="3.30.360.10">
    <property type="entry name" value="Dihydrodipicolinate Reductase, domain 2"/>
    <property type="match status" value="1"/>
</dbReference>